<evidence type="ECO:0000313" key="2">
    <source>
        <dbReference type="Proteomes" id="UP000076420"/>
    </source>
</evidence>
<dbReference type="VEuPathDB" id="VectorBase:BGLAX_030914"/>
<evidence type="ECO:0000313" key="1">
    <source>
        <dbReference type="EnsemblMetazoa" id="BGLB020702-PA"/>
    </source>
</evidence>
<accession>A0A2C9KKD5</accession>
<name>A0A2C9KKD5_BIOGL</name>
<gene>
    <name evidence="1" type="primary">106053564</name>
</gene>
<proteinExistence type="predicted"/>
<organism evidence="1 2">
    <name type="scientific">Biomphalaria glabrata</name>
    <name type="common">Bloodfluke planorb</name>
    <name type="synonym">Freshwater snail</name>
    <dbReference type="NCBI Taxonomy" id="6526"/>
    <lineage>
        <taxon>Eukaryota</taxon>
        <taxon>Metazoa</taxon>
        <taxon>Spiralia</taxon>
        <taxon>Lophotrochozoa</taxon>
        <taxon>Mollusca</taxon>
        <taxon>Gastropoda</taxon>
        <taxon>Heterobranchia</taxon>
        <taxon>Euthyneura</taxon>
        <taxon>Panpulmonata</taxon>
        <taxon>Hygrophila</taxon>
        <taxon>Lymnaeoidea</taxon>
        <taxon>Planorbidae</taxon>
        <taxon>Biomphalaria</taxon>
    </lineage>
</organism>
<dbReference type="VEuPathDB" id="VectorBase:BGLB020702"/>
<dbReference type="KEGG" id="bgt:106053564"/>
<protein>
    <submittedName>
        <fullName evidence="1">Uncharacterized protein</fullName>
    </submittedName>
</protein>
<sequence length="462" mass="52662">MLVLVNTFIWRFNNAYSYSLLSCVRSELGGEALDSFQDPLKKKLIILRHDSVAESVLSYIDQNKDKKLKSFSHTDKLNIPSVDESQQILFNILEMSAENSLLDSIISEGSIVMIVYSSPTDTAELIQFANQLVDIMSSAVLKCADIVILLVELVTDSSKENGLRNLIKTRLDYLKEALYKATYHLYKRNWHLECLDFKGQQSVSWGIASLEALEELSEDEGKNVKLRTVKVTKSSFLQDIKKALAECAVLIKTLVPWVHCDWSIKLNETISKIPKAGASTQSTIFEQTDEIARAHLHKRYSYPRLGKVLNLLHNWGEGLYISHQHNSLCVTDLKAYENLVHNICDMKPPDMVAIKCLKKGIPSWSLESLGAKINDMNLSVKPSHVVSLLKHQSLLLEVKNQLLENESVNESVYIRWSDVPNLHESLEYLWPEPCPKSRIFQTNRCYNFLPTLPPRFMPKLLR</sequence>
<reference evidence="1" key="1">
    <citation type="submission" date="2020-05" db="UniProtKB">
        <authorList>
            <consortium name="EnsemblMetazoa"/>
        </authorList>
    </citation>
    <scope>IDENTIFICATION</scope>
    <source>
        <strain evidence="1">BB02</strain>
    </source>
</reference>
<dbReference type="EnsemblMetazoa" id="BGLB020702-RA">
    <property type="protein sequence ID" value="BGLB020702-PA"/>
    <property type="gene ID" value="BGLB020702"/>
</dbReference>
<dbReference type="AlphaFoldDB" id="A0A2C9KKD5"/>
<dbReference type="Proteomes" id="UP000076420">
    <property type="component" value="Unassembled WGS sequence"/>
</dbReference>